<accession>S4PV52</accession>
<reference evidence="1" key="2">
    <citation type="submission" date="2013-05" db="EMBL/GenBank/DDBJ databases">
        <authorList>
            <person name="Carter J.-M."/>
            <person name="Baker S.C."/>
            <person name="Pink R."/>
            <person name="Carter D.R.F."/>
            <person name="Collins A."/>
            <person name="Tomlin J."/>
            <person name="Gibbs M."/>
            <person name="Breuker C.J."/>
        </authorList>
    </citation>
    <scope>NUCLEOTIDE SEQUENCE</scope>
    <source>
        <tissue evidence="1">Ovary</tissue>
    </source>
</reference>
<dbReference type="AlphaFoldDB" id="S4PV52"/>
<evidence type="ECO:0000313" key="1">
    <source>
        <dbReference type="EMBL" id="JAA83417.1"/>
    </source>
</evidence>
<organism evidence="1">
    <name type="scientific">Pararge aegeria</name>
    <name type="common">speckled wood butterfly</name>
    <dbReference type="NCBI Taxonomy" id="116150"/>
    <lineage>
        <taxon>Eukaryota</taxon>
        <taxon>Metazoa</taxon>
        <taxon>Ecdysozoa</taxon>
        <taxon>Arthropoda</taxon>
        <taxon>Hexapoda</taxon>
        <taxon>Insecta</taxon>
        <taxon>Pterygota</taxon>
        <taxon>Neoptera</taxon>
        <taxon>Endopterygota</taxon>
        <taxon>Lepidoptera</taxon>
        <taxon>Glossata</taxon>
        <taxon>Ditrysia</taxon>
        <taxon>Papilionoidea</taxon>
        <taxon>Nymphalidae</taxon>
        <taxon>Satyrinae</taxon>
        <taxon>Satyrini</taxon>
        <taxon>Parargina</taxon>
        <taxon>Pararge</taxon>
    </lineage>
</organism>
<reference evidence="1" key="1">
    <citation type="journal article" date="2013" name="BMC Genomics">
        <title>Unscrambling butterfly oogenesis.</title>
        <authorList>
            <person name="Carter J.M."/>
            <person name="Baker S.C."/>
            <person name="Pink R."/>
            <person name="Carter D.R."/>
            <person name="Collins A."/>
            <person name="Tomlin J."/>
            <person name="Gibbs M."/>
            <person name="Breuker C.J."/>
        </authorList>
    </citation>
    <scope>NUCLEOTIDE SEQUENCE</scope>
    <source>
        <tissue evidence="1">Ovary</tissue>
    </source>
</reference>
<proteinExistence type="predicted"/>
<dbReference type="EMBL" id="GAIX01009143">
    <property type="protein sequence ID" value="JAA83417.1"/>
    <property type="molecule type" value="Transcribed_RNA"/>
</dbReference>
<name>S4PV52_9NEOP</name>
<protein>
    <submittedName>
        <fullName evidence="1">Uncharacterized protein</fullName>
    </submittedName>
</protein>
<sequence>MSHFSTYRETTSRFSARGLYCAIALIKKHKYFPLFKPLPTRVTKIILKLNIRMPFEEMGEDFYANLT</sequence>